<sequence length="46" mass="5291">MRIIEILEYGILHFYFMSNTACSVWVEHGLWDAAPLCVAFGFIARV</sequence>
<dbReference type="Proteomes" id="UP000003882">
    <property type="component" value="Unassembled WGS sequence"/>
</dbReference>
<evidence type="ECO:0000313" key="1">
    <source>
        <dbReference type="EMBL" id="EEB22166.1"/>
    </source>
</evidence>
<accession>B6XT96</accession>
<gene>
    <name evidence="1" type="ORF">BIFCAT_00407</name>
</gene>
<evidence type="ECO:0000313" key="2">
    <source>
        <dbReference type="Proteomes" id="UP000003882"/>
    </source>
</evidence>
<dbReference type="AlphaFoldDB" id="B6XT96"/>
<dbReference type="EMBL" id="ABXY01000010">
    <property type="protein sequence ID" value="EEB22166.1"/>
    <property type="molecule type" value="Genomic_DNA"/>
</dbReference>
<reference evidence="1 2" key="2">
    <citation type="submission" date="2008-10" db="EMBL/GenBank/DDBJ databases">
        <authorList>
            <person name="Fulton L."/>
            <person name="Clifton S."/>
            <person name="Fulton B."/>
            <person name="Xu J."/>
            <person name="Minx P."/>
            <person name="Pepin K.H."/>
            <person name="Johnson M."/>
            <person name="Bhonagiri V."/>
            <person name="Nash W.E."/>
            <person name="Mardis E.R."/>
            <person name="Wilson R.K."/>
        </authorList>
    </citation>
    <scope>NUCLEOTIDE SEQUENCE [LARGE SCALE GENOMIC DNA]</scope>
    <source>
        <strain evidence="1 2">DSM 16992</strain>
    </source>
</reference>
<name>B6XT96_9BIFI</name>
<reference evidence="1 2" key="1">
    <citation type="submission" date="2008-10" db="EMBL/GenBank/DDBJ databases">
        <title>Draft genome sequence of Bifidobacterium catenulatum (DSM 16992).</title>
        <authorList>
            <person name="Sudarsanam P."/>
            <person name="Ley R."/>
            <person name="Guruge J."/>
            <person name="Turnbaugh P.J."/>
            <person name="Mahowald M."/>
            <person name="Liep D."/>
            <person name="Gordon J."/>
        </authorList>
    </citation>
    <scope>NUCLEOTIDE SEQUENCE [LARGE SCALE GENOMIC DNA]</scope>
    <source>
        <strain evidence="1 2">DSM 16992</strain>
    </source>
</reference>
<protein>
    <submittedName>
        <fullName evidence="1">Uncharacterized protein</fullName>
    </submittedName>
</protein>
<organism evidence="1 2">
    <name type="scientific">Bifidobacterium catenulatum DSM 16992 = JCM 1194 = LMG 11043</name>
    <dbReference type="NCBI Taxonomy" id="566552"/>
    <lineage>
        <taxon>Bacteria</taxon>
        <taxon>Bacillati</taxon>
        <taxon>Actinomycetota</taxon>
        <taxon>Actinomycetes</taxon>
        <taxon>Bifidobacteriales</taxon>
        <taxon>Bifidobacteriaceae</taxon>
        <taxon>Bifidobacterium</taxon>
    </lineage>
</organism>
<proteinExistence type="predicted"/>
<comment type="caution">
    <text evidence="1">The sequence shown here is derived from an EMBL/GenBank/DDBJ whole genome shotgun (WGS) entry which is preliminary data.</text>
</comment>